<organism evidence="1 2">
    <name type="scientific">Collimonas arenae</name>
    <dbReference type="NCBI Taxonomy" id="279058"/>
    <lineage>
        <taxon>Bacteria</taxon>
        <taxon>Pseudomonadati</taxon>
        <taxon>Pseudomonadota</taxon>
        <taxon>Betaproteobacteria</taxon>
        <taxon>Burkholderiales</taxon>
        <taxon>Oxalobacteraceae</taxon>
        <taxon>Collimonas</taxon>
    </lineage>
</organism>
<gene>
    <name evidence="1" type="ORF">LT85_4307</name>
</gene>
<reference evidence="2" key="1">
    <citation type="journal article" date="2014" name="Soil Biol. Biochem.">
        <title>Structure and function of bacterial communities in ageing soils: Insights from the Mendocino ecological staircase.</title>
        <authorList>
            <person name="Uroz S."/>
            <person name="Tech J.J."/>
            <person name="Sawaya N.A."/>
            <person name="Frey-Klett P."/>
            <person name="Leveau J.H.J."/>
        </authorList>
    </citation>
    <scope>NUCLEOTIDE SEQUENCE [LARGE SCALE GENOMIC DNA]</scope>
    <source>
        <strain evidence="2">Cal35</strain>
    </source>
</reference>
<dbReference type="KEGG" id="care:LT85_4307"/>
<accession>A0A0A1FID1</accession>
<evidence type="ECO:0000313" key="1">
    <source>
        <dbReference type="EMBL" id="AIY43465.1"/>
    </source>
</evidence>
<dbReference type="EMBL" id="CP009962">
    <property type="protein sequence ID" value="AIY43465.1"/>
    <property type="molecule type" value="Genomic_DNA"/>
</dbReference>
<keyword evidence="2" id="KW-1185">Reference proteome</keyword>
<evidence type="ECO:0000313" key="2">
    <source>
        <dbReference type="Proteomes" id="UP000030302"/>
    </source>
</evidence>
<proteinExistence type="predicted"/>
<name>A0A0A1FID1_9BURK</name>
<dbReference type="Proteomes" id="UP000030302">
    <property type="component" value="Chromosome"/>
</dbReference>
<protein>
    <submittedName>
        <fullName evidence="1">Uncharacterized protein</fullName>
    </submittedName>
</protein>
<dbReference type="HOGENOM" id="CLU_3214788_0_0_4"/>
<sequence>MSTIYCRTCLLAILLKSLKLLMASRQELHRAKVMRLRRRMTGVT</sequence>
<dbReference type="AlphaFoldDB" id="A0A0A1FID1"/>